<gene>
    <name evidence="1" type="ORF">HF209_23300</name>
</gene>
<dbReference type="Proteomes" id="UP000534677">
    <property type="component" value="Unassembled WGS sequence"/>
</dbReference>
<protein>
    <submittedName>
        <fullName evidence="1">Uncharacterized protein</fullName>
    </submittedName>
</protein>
<dbReference type="EMBL" id="JAAXCZ010000013">
    <property type="protein sequence ID" value="MBC2383873.1"/>
    <property type="molecule type" value="Genomic_DNA"/>
</dbReference>
<keyword evidence="2" id="KW-1185">Reference proteome</keyword>
<reference evidence="1 2" key="1">
    <citation type="submission" date="2020-04" db="EMBL/GenBank/DDBJ databases">
        <title>Pseudomonas crami sp. nov., a novel proteolytic bacterial species isolated from cream.</title>
        <authorList>
            <person name="Hofmann K."/>
            <person name="Woller A."/>
            <person name="Huptas C."/>
            <person name="Wenning M."/>
            <person name="Scherer S."/>
            <person name="Doll E.V."/>
        </authorList>
    </citation>
    <scope>NUCLEOTIDE SEQUENCE [LARGE SCALE GENOMIC DNA]</scope>
    <source>
        <strain evidence="1 2">WS 5096</strain>
    </source>
</reference>
<evidence type="ECO:0000313" key="2">
    <source>
        <dbReference type="Proteomes" id="UP000534677"/>
    </source>
</evidence>
<comment type="caution">
    <text evidence="1">The sequence shown here is derived from an EMBL/GenBank/DDBJ whole genome shotgun (WGS) entry which is preliminary data.</text>
</comment>
<sequence length="269" mass="29401">MNTPDHPWQIAYHSGMTSFSDFRAIAQLGMPVGVVATLLTLAQQHLAIPRHLDQGGMAFVDSGAFTAFQKKQEMDWSKVIRAYETIATNTIQPANLSVVAPDVVGDQVETRRLWVLYADSIRKWVGMGVRVIIPLQVGEMSGGELFEEACAILGTRKLACGIPSNAAAMSHADCGTIRNSDFHILGRVRMTDELRLKVSAILASNPGANLTSDANWLRARTAKICRIRAHLPAFSGDFESRRMRAVQALLATEGYPQTRPALPLNQATC</sequence>
<proteinExistence type="predicted"/>
<dbReference type="RefSeq" id="WP_185709528.1">
    <property type="nucleotide sequence ID" value="NZ_JAAXCZ010000013.1"/>
</dbReference>
<accession>A0ABR6TD34</accession>
<organism evidence="1 2">
    <name type="scientific">Pseudomonas cremoris</name>
    <dbReference type="NCBI Taxonomy" id="2724178"/>
    <lineage>
        <taxon>Bacteria</taxon>
        <taxon>Pseudomonadati</taxon>
        <taxon>Pseudomonadota</taxon>
        <taxon>Gammaproteobacteria</taxon>
        <taxon>Pseudomonadales</taxon>
        <taxon>Pseudomonadaceae</taxon>
        <taxon>Pseudomonas</taxon>
    </lineage>
</organism>
<name>A0ABR6TD34_9PSED</name>
<evidence type="ECO:0000313" key="1">
    <source>
        <dbReference type="EMBL" id="MBC2383873.1"/>
    </source>
</evidence>